<protein>
    <submittedName>
        <fullName evidence="2">Uncharacterized protein</fullName>
    </submittedName>
</protein>
<evidence type="ECO:0000313" key="3">
    <source>
        <dbReference type="Proteomes" id="UP000314294"/>
    </source>
</evidence>
<keyword evidence="3" id="KW-1185">Reference proteome</keyword>
<evidence type="ECO:0000313" key="2">
    <source>
        <dbReference type="EMBL" id="TNN44354.1"/>
    </source>
</evidence>
<sequence length="91" mass="10124">MGDQRAVDSADGNKSIERERNTRSAHMRNAGTRKHAVWLAGVKRPAAGTSSSRHAHTSTTERLEASRLVDPPPVRIRNDREKQGREKQKVG</sequence>
<gene>
    <name evidence="2" type="ORF">EYF80_045440</name>
</gene>
<dbReference type="Proteomes" id="UP000314294">
    <property type="component" value="Unassembled WGS sequence"/>
</dbReference>
<organism evidence="2 3">
    <name type="scientific">Liparis tanakae</name>
    <name type="common">Tanaka's snailfish</name>
    <dbReference type="NCBI Taxonomy" id="230148"/>
    <lineage>
        <taxon>Eukaryota</taxon>
        <taxon>Metazoa</taxon>
        <taxon>Chordata</taxon>
        <taxon>Craniata</taxon>
        <taxon>Vertebrata</taxon>
        <taxon>Euteleostomi</taxon>
        <taxon>Actinopterygii</taxon>
        <taxon>Neopterygii</taxon>
        <taxon>Teleostei</taxon>
        <taxon>Neoteleostei</taxon>
        <taxon>Acanthomorphata</taxon>
        <taxon>Eupercaria</taxon>
        <taxon>Perciformes</taxon>
        <taxon>Cottioidei</taxon>
        <taxon>Cottales</taxon>
        <taxon>Liparidae</taxon>
        <taxon>Liparis</taxon>
    </lineage>
</organism>
<accession>A0A4Z2FUL6</accession>
<name>A0A4Z2FUL6_9TELE</name>
<feature type="compositionally biased region" description="Basic residues" evidence="1">
    <location>
        <begin position="23"/>
        <end position="36"/>
    </location>
</feature>
<dbReference type="EMBL" id="SRLO01000908">
    <property type="protein sequence ID" value="TNN44354.1"/>
    <property type="molecule type" value="Genomic_DNA"/>
</dbReference>
<proteinExistence type="predicted"/>
<feature type="region of interest" description="Disordered" evidence="1">
    <location>
        <begin position="1"/>
        <end position="91"/>
    </location>
</feature>
<dbReference type="AlphaFoldDB" id="A0A4Z2FUL6"/>
<evidence type="ECO:0000256" key="1">
    <source>
        <dbReference type="SAM" id="MobiDB-lite"/>
    </source>
</evidence>
<feature type="compositionally biased region" description="Basic and acidic residues" evidence="1">
    <location>
        <begin position="76"/>
        <end position="91"/>
    </location>
</feature>
<comment type="caution">
    <text evidence="2">The sequence shown here is derived from an EMBL/GenBank/DDBJ whole genome shotgun (WGS) entry which is preliminary data.</text>
</comment>
<feature type="compositionally biased region" description="Low complexity" evidence="1">
    <location>
        <begin position="46"/>
        <end position="58"/>
    </location>
</feature>
<reference evidence="2 3" key="1">
    <citation type="submission" date="2019-03" db="EMBL/GenBank/DDBJ databases">
        <title>First draft genome of Liparis tanakae, snailfish: a comprehensive survey of snailfish specific genes.</title>
        <authorList>
            <person name="Kim W."/>
            <person name="Song I."/>
            <person name="Jeong J.-H."/>
            <person name="Kim D."/>
            <person name="Kim S."/>
            <person name="Ryu S."/>
            <person name="Song J.Y."/>
            <person name="Lee S.K."/>
        </authorList>
    </citation>
    <scope>NUCLEOTIDE SEQUENCE [LARGE SCALE GENOMIC DNA]</scope>
    <source>
        <tissue evidence="2">Muscle</tissue>
    </source>
</reference>